<dbReference type="VEuPathDB" id="CryptoDB:Cvel_16303"/>
<evidence type="ECO:0008006" key="6">
    <source>
        <dbReference type="Google" id="ProtNLM"/>
    </source>
</evidence>
<dbReference type="EMBL" id="CDMZ01000277">
    <property type="protein sequence ID" value="CEM10842.1"/>
    <property type="molecule type" value="Genomic_DNA"/>
</dbReference>
<dbReference type="PROSITE" id="PS50822">
    <property type="entry name" value="PIWI"/>
    <property type="match status" value="1"/>
</dbReference>
<sequence length="901" mass="99891">MIVQRPGSGTEGRVYVSTTNFRSLRLRSGCRVDVCYTNFEPDLPDDSKNLRVKILERNRVEVVTSIKCEDFICTGGNVYLLGGPDDFSSHTFDLAIEGPQASNGNGNGNGHEGNGNGNGGHGGNGNGNGGNGNGNGHSDEGNGGNGGNGNGGAAGGAVPGRYRVTITAKKELRIVDERCLTEEQRMYFNIILNKALREANLQPMGRFYYNPSAKFEVANCSPPLQLFPGYFTSVTVTESGLTMMSDVKHRILQSQFASDVMEYIAKQNPGASKEQRLFYVIEALKGKVVMTRHTLHPTLYRVEGVDGSLTIDSTFKQRNGEEISFRDYFKKQYNQDLAKKDMPLLIAQHRKKRTVFLPAELCMMTGLTDKLKSDFRVMTAVAAHTRMIPKKRFEKNDKLVELLQENPKSLEVLHNWGLEIGSSAVEAEGRQVDQAHLRVMTRSDDLKAVEDGKGVKAGQDIDFQRINFPHLIQRQVVGFQRVKGFQKWVVIHQERDKSLLDGLKDSIGEQLQTKKMGGQEPKVISISAMNPADFVASMLEEMKKLPARPDIILVILPRGPHSDAFYAKIKEEFCTGRMACPTQCIKADTLQKKGAQAAAKLFDQMICKQGGFLWGVNAPHTQSKRTMVVGVDVNSTGGKAIAGFSASFNCAYTKYYSATTWMKSRDDVAQPLVEFMKRAIGCFKDSFEMAKGPAPDKKYPDRIVIYRDGMGESQKQLVRDFEIAALQECFRGIETIWAGTVEVVYIVVNKMIHQRFAVKATKEMLPRAPRGGGRGGRGGGGGAATIQEGDLTNAQPLTVFDNTVVSTEKFDFFISHQEVTQGSVTPTHYDVLFWNNRLMSVDDVQRLTAQLSMLYQNWPGPIRVPAPVMYATKQCALYSLIKSKDAVNKGLPYMLRQLYFL</sequence>
<dbReference type="SUPFAM" id="SSF53098">
    <property type="entry name" value="Ribonuclease H-like"/>
    <property type="match status" value="1"/>
</dbReference>
<dbReference type="Gene3D" id="2.170.260.10">
    <property type="entry name" value="paz domain"/>
    <property type="match status" value="1"/>
</dbReference>
<dbReference type="Pfam" id="PF02171">
    <property type="entry name" value="Piwi"/>
    <property type="match status" value="1"/>
</dbReference>
<dbReference type="Gene3D" id="3.30.420.10">
    <property type="entry name" value="Ribonuclease H-like superfamily/Ribonuclease H"/>
    <property type="match status" value="1"/>
</dbReference>
<reference evidence="5" key="1">
    <citation type="submission" date="2014-11" db="EMBL/GenBank/DDBJ databases">
        <authorList>
            <person name="Otto D Thomas"/>
            <person name="Naeem Raeece"/>
        </authorList>
    </citation>
    <scope>NUCLEOTIDE SEQUENCE</scope>
</reference>
<dbReference type="InterPro" id="IPR036397">
    <property type="entry name" value="RNaseH_sf"/>
</dbReference>
<feature type="domain" description="PAZ" evidence="3">
    <location>
        <begin position="256"/>
        <end position="366"/>
    </location>
</feature>
<evidence type="ECO:0000259" key="4">
    <source>
        <dbReference type="PROSITE" id="PS50822"/>
    </source>
</evidence>
<evidence type="ECO:0000256" key="1">
    <source>
        <dbReference type="RuleBase" id="RU361178"/>
    </source>
</evidence>
<feature type="domain" description="Piwi" evidence="4">
    <location>
        <begin position="551"/>
        <end position="871"/>
    </location>
</feature>
<evidence type="ECO:0000256" key="2">
    <source>
        <dbReference type="SAM" id="MobiDB-lite"/>
    </source>
</evidence>
<organism evidence="5">
    <name type="scientific">Chromera velia CCMP2878</name>
    <dbReference type="NCBI Taxonomy" id="1169474"/>
    <lineage>
        <taxon>Eukaryota</taxon>
        <taxon>Sar</taxon>
        <taxon>Alveolata</taxon>
        <taxon>Colpodellida</taxon>
        <taxon>Chromeraceae</taxon>
        <taxon>Chromera</taxon>
    </lineage>
</organism>
<dbReference type="PANTHER" id="PTHR22891">
    <property type="entry name" value="EUKARYOTIC TRANSLATION INITIATION FACTOR 2C"/>
    <property type="match status" value="1"/>
</dbReference>
<dbReference type="InterPro" id="IPR003100">
    <property type="entry name" value="PAZ_dom"/>
</dbReference>
<evidence type="ECO:0000313" key="5">
    <source>
        <dbReference type="EMBL" id="CEM10842.1"/>
    </source>
</evidence>
<dbReference type="SMART" id="SM00949">
    <property type="entry name" value="PAZ"/>
    <property type="match status" value="1"/>
</dbReference>
<dbReference type="Gene3D" id="3.40.50.2300">
    <property type="match status" value="1"/>
</dbReference>
<gene>
    <name evidence="5" type="ORF">Cvel_16303</name>
</gene>
<dbReference type="PROSITE" id="PS50821">
    <property type="entry name" value="PAZ"/>
    <property type="match status" value="1"/>
</dbReference>
<feature type="compositionally biased region" description="Gly residues" evidence="2">
    <location>
        <begin position="105"/>
        <end position="156"/>
    </location>
</feature>
<accession>A0A0G4FCF4</accession>
<feature type="region of interest" description="Disordered" evidence="2">
    <location>
        <begin position="96"/>
        <end position="156"/>
    </location>
</feature>
<comment type="similarity">
    <text evidence="1">Belongs to the argonaute family.</text>
</comment>
<dbReference type="SMART" id="SM00950">
    <property type="entry name" value="Piwi"/>
    <property type="match status" value="1"/>
</dbReference>
<proteinExistence type="inferred from homology"/>
<dbReference type="InterPro" id="IPR012337">
    <property type="entry name" value="RNaseH-like_sf"/>
</dbReference>
<protein>
    <recommendedName>
        <fullName evidence="6">Piwi domain-containing protein</fullName>
    </recommendedName>
</protein>
<dbReference type="AlphaFoldDB" id="A0A0G4FCF4"/>
<dbReference type="Pfam" id="PF02170">
    <property type="entry name" value="PAZ"/>
    <property type="match status" value="1"/>
</dbReference>
<evidence type="ECO:0000259" key="3">
    <source>
        <dbReference type="PROSITE" id="PS50821"/>
    </source>
</evidence>
<dbReference type="GO" id="GO:0003723">
    <property type="term" value="F:RNA binding"/>
    <property type="evidence" value="ECO:0007669"/>
    <property type="project" value="InterPro"/>
</dbReference>
<name>A0A0G4FCF4_9ALVE</name>
<dbReference type="PhylomeDB" id="A0A0G4FCF4"/>
<dbReference type="InterPro" id="IPR003165">
    <property type="entry name" value="Piwi"/>
</dbReference>
<dbReference type="SUPFAM" id="SSF101690">
    <property type="entry name" value="PAZ domain"/>
    <property type="match status" value="1"/>
</dbReference>
<dbReference type="InterPro" id="IPR036085">
    <property type="entry name" value="PAZ_dom_sf"/>
</dbReference>